<dbReference type="GO" id="GO:0003700">
    <property type="term" value="F:DNA-binding transcription factor activity"/>
    <property type="evidence" value="ECO:0007669"/>
    <property type="project" value="TreeGrafter"/>
</dbReference>
<feature type="compositionally biased region" description="Pro residues" evidence="10">
    <location>
        <begin position="119"/>
        <end position="136"/>
    </location>
</feature>
<feature type="domain" description="ZF-HD dimerization-type" evidence="11">
    <location>
        <begin position="51"/>
        <end position="102"/>
    </location>
</feature>
<dbReference type="GO" id="GO:0008270">
    <property type="term" value="F:zinc ion binding"/>
    <property type="evidence" value="ECO:0007669"/>
    <property type="project" value="UniProtKB-KW"/>
</dbReference>
<keyword evidence="13" id="KW-1185">Reference proteome</keyword>
<evidence type="ECO:0000259" key="11">
    <source>
        <dbReference type="PROSITE" id="PS51523"/>
    </source>
</evidence>
<dbReference type="AlphaFoldDB" id="A0AAD3RZQ4"/>
<evidence type="ECO:0000256" key="7">
    <source>
        <dbReference type="ARBA" id="ARBA00023155"/>
    </source>
</evidence>
<evidence type="ECO:0000256" key="10">
    <source>
        <dbReference type="SAM" id="MobiDB-lite"/>
    </source>
</evidence>
<evidence type="ECO:0000256" key="9">
    <source>
        <dbReference type="ARBA" id="ARBA00023242"/>
    </source>
</evidence>
<keyword evidence="9" id="KW-0539">Nucleus</keyword>
<feature type="region of interest" description="Disordered" evidence="10">
    <location>
        <begin position="1"/>
        <end position="33"/>
    </location>
</feature>
<feature type="compositionally biased region" description="Polar residues" evidence="10">
    <location>
        <begin position="285"/>
        <end position="295"/>
    </location>
</feature>
<gene>
    <name evidence="12" type="ORF">Nepgr_003557</name>
</gene>
<evidence type="ECO:0000256" key="5">
    <source>
        <dbReference type="ARBA" id="ARBA00023015"/>
    </source>
</evidence>
<dbReference type="PANTHER" id="PTHR31948:SF72">
    <property type="entry name" value="ZINC-FINGER HOMEODOMAIN PROTEIN 10"/>
    <property type="match status" value="1"/>
</dbReference>
<dbReference type="InterPro" id="IPR006456">
    <property type="entry name" value="ZF_HD_homeobox_Cys/His_dimer"/>
</dbReference>
<keyword evidence="7" id="KW-0371">Homeobox</keyword>
<dbReference type="InterPro" id="IPR006455">
    <property type="entry name" value="Homeodomain_ZF_HD"/>
</dbReference>
<comment type="subcellular location">
    <subcellularLocation>
        <location evidence="1">Nucleus</location>
    </subcellularLocation>
</comment>
<dbReference type="InterPro" id="IPR009057">
    <property type="entry name" value="Homeodomain-like_sf"/>
</dbReference>
<dbReference type="PROSITE" id="PS51523">
    <property type="entry name" value="ZF_HD_DIMER"/>
    <property type="match status" value="1"/>
</dbReference>
<dbReference type="PANTHER" id="PTHR31948">
    <property type="entry name" value="ZINC-FINGER HOMEODOMAIN PROTEIN 2"/>
    <property type="match status" value="1"/>
</dbReference>
<name>A0AAD3RZQ4_NEPGR</name>
<dbReference type="GO" id="GO:0050793">
    <property type="term" value="P:regulation of developmental process"/>
    <property type="evidence" value="ECO:0007669"/>
    <property type="project" value="TreeGrafter"/>
</dbReference>
<dbReference type="NCBIfam" id="TIGR01566">
    <property type="entry name" value="ZF_HD_prot_N"/>
    <property type="match status" value="1"/>
</dbReference>
<protein>
    <recommendedName>
        <fullName evidence="11">ZF-HD dimerization-type domain-containing protein</fullName>
    </recommendedName>
</protein>
<organism evidence="12 13">
    <name type="scientific">Nepenthes gracilis</name>
    <name type="common">Slender pitcher plant</name>
    <dbReference type="NCBI Taxonomy" id="150966"/>
    <lineage>
        <taxon>Eukaryota</taxon>
        <taxon>Viridiplantae</taxon>
        <taxon>Streptophyta</taxon>
        <taxon>Embryophyta</taxon>
        <taxon>Tracheophyta</taxon>
        <taxon>Spermatophyta</taxon>
        <taxon>Magnoliopsida</taxon>
        <taxon>eudicotyledons</taxon>
        <taxon>Gunneridae</taxon>
        <taxon>Pentapetalae</taxon>
        <taxon>Caryophyllales</taxon>
        <taxon>Nepenthaceae</taxon>
        <taxon>Nepenthes</taxon>
    </lineage>
</organism>
<keyword evidence="3" id="KW-0863">Zinc-finger</keyword>
<dbReference type="GO" id="GO:0005634">
    <property type="term" value="C:nucleus"/>
    <property type="evidence" value="ECO:0007669"/>
    <property type="project" value="UniProtKB-SubCell"/>
</dbReference>
<dbReference type="EMBL" id="BSYO01000003">
    <property type="protein sequence ID" value="GMH01718.1"/>
    <property type="molecule type" value="Genomic_DNA"/>
</dbReference>
<dbReference type="Proteomes" id="UP001279734">
    <property type="component" value="Unassembled WGS sequence"/>
</dbReference>
<evidence type="ECO:0000256" key="8">
    <source>
        <dbReference type="ARBA" id="ARBA00023163"/>
    </source>
</evidence>
<evidence type="ECO:0000256" key="3">
    <source>
        <dbReference type="ARBA" id="ARBA00022771"/>
    </source>
</evidence>
<keyword evidence="2" id="KW-0479">Metal-binding</keyword>
<dbReference type="Pfam" id="PF04770">
    <property type="entry name" value="ZF-HD_dimer"/>
    <property type="match status" value="1"/>
</dbReference>
<sequence length="295" mass="32213">MELAATVARSGDSDTETPPRAQPTGFLAYANGPVKRHYPTAPRREREAVSYKECLRNHAASIGGHALDGCCEFMPSPTASSTDPTSLKCAACGCHRNFHRRDPDDPSPIHQHPVRHPSSAPPPRQHSNSPPPPPNSMPYNSSASHMLLALSQNPCGPSTDDHHHHHPSAGAVTATTANNSPHGKKRFRTKFSPEQKEKMLEFSEKLGWKMQKSDESLVEEFCNEVGVGKGVLKVWMHNNKHTFARRENNHITDDENNNGGNGFYFNGHKVSGNGGQNDDNYDTVHVSTNGSSSSA</sequence>
<dbReference type="NCBIfam" id="TIGR01565">
    <property type="entry name" value="homeo_ZF_HD"/>
    <property type="match status" value="1"/>
</dbReference>
<dbReference type="SUPFAM" id="SSF46689">
    <property type="entry name" value="Homeodomain-like"/>
    <property type="match status" value="1"/>
</dbReference>
<accession>A0AAD3RZQ4</accession>
<keyword evidence="4" id="KW-0862">Zinc</keyword>
<evidence type="ECO:0000313" key="13">
    <source>
        <dbReference type="Proteomes" id="UP001279734"/>
    </source>
</evidence>
<evidence type="ECO:0000313" key="12">
    <source>
        <dbReference type="EMBL" id="GMH01718.1"/>
    </source>
</evidence>
<dbReference type="Gene3D" id="1.10.10.60">
    <property type="entry name" value="Homeodomain-like"/>
    <property type="match status" value="1"/>
</dbReference>
<proteinExistence type="predicted"/>
<evidence type="ECO:0000256" key="4">
    <source>
        <dbReference type="ARBA" id="ARBA00022833"/>
    </source>
</evidence>
<feature type="region of interest" description="Disordered" evidence="10">
    <location>
        <begin position="103"/>
        <end position="187"/>
    </location>
</feature>
<evidence type="ECO:0000256" key="1">
    <source>
        <dbReference type="ARBA" id="ARBA00004123"/>
    </source>
</evidence>
<dbReference type="GO" id="GO:0000976">
    <property type="term" value="F:transcription cis-regulatory region binding"/>
    <property type="evidence" value="ECO:0007669"/>
    <property type="project" value="TreeGrafter"/>
</dbReference>
<comment type="caution">
    <text evidence="12">The sequence shown here is derived from an EMBL/GenBank/DDBJ whole genome shotgun (WGS) entry which is preliminary data.</text>
</comment>
<evidence type="ECO:0000256" key="2">
    <source>
        <dbReference type="ARBA" id="ARBA00022723"/>
    </source>
</evidence>
<dbReference type="FunFam" id="1.10.10.60:FF:000257">
    <property type="entry name" value="Zinc-finger homeodomain protein 2"/>
    <property type="match status" value="1"/>
</dbReference>
<keyword evidence="5" id="KW-0805">Transcription regulation</keyword>
<evidence type="ECO:0000256" key="6">
    <source>
        <dbReference type="ARBA" id="ARBA00023125"/>
    </source>
</evidence>
<reference evidence="12" key="1">
    <citation type="submission" date="2023-05" db="EMBL/GenBank/DDBJ databases">
        <title>Nepenthes gracilis genome sequencing.</title>
        <authorList>
            <person name="Fukushima K."/>
        </authorList>
    </citation>
    <scope>NUCLEOTIDE SEQUENCE</scope>
    <source>
        <strain evidence="12">SING2019-196</strain>
    </source>
</reference>
<feature type="region of interest" description="Disordered" evidence="10">
    <location>
        <begin position="250"/>
        <end position="295"/>
    </location>
</feature>
<keyword evidence="8" id="KW-0804">Transcription</keyword>
<keyword evidence="6" id="KW-0238">DNA-binding</keyword>